<evidence type="ECO:0000256" key="3">
    <source>
        <dbReference type="ARBA" id="ARBA00022679"/>
    </source>
</evidence>
<comment type="catalytic activity">
    <reaction evidence="7">
        <text>L-threonyl-[protein] + ATP = O-phospho-L-threonyl-[protein] + ADP + H(+)</text>
        <dbReference type="Rhea" id="RHEA:46608"/>
        <dbReference type="Rhea" id="RHEA-COMP:11060"/>
        <dbReference type="Rhea" id="RHEA-COMP:11605"/>
        <dbReference type="ChEBI" id="CHEBI:15378"/>
        <dbReference type="ChEBI" id="CHEBI:30013"/>
        <dbReference type="ChEBI" id="CHEBI:30616"/>
        <dbReference type="ChEBI" id="CHEBI:61977"/>
        <dbReference type="ChEBI" id="CHEBI:456216"/>
        <dbReference type="EC" id="2.7.11.1"/>
    </reaction>
</comment>
<comment type="catalytic activity">
    <reaction evidence="8">
        <text>L-seryl-[protein] + ATP = O-phospho-L-seryl-[protein] + ADP + H(+)</text>
        <dbReference type="Rhea" id="RHEA:17989"/>
        <dbReference type="Rhea" id="RHEA-COMP:9863"/>
        <dbReference type="Rhea" id="RHEA-COMP:11604"/>
        <dbReference type="ChEBI" id="CHEBI:15378"/>
        <dbReference type="ChEBI" id="CHEBI:29999"/>
        <dbReference type="ChEBI" id="CHEBI:30616"/>
        <dbReference type="ChEBI" id="CHEBI:83421"/>
        <dbReference type="ChEBI" id="CHEBI:456216"/>
        <dbReference type="EC" id="2.7.11.1"/>
    </reaction>
</comment>
<keyword evidence="4" id="KW-0547">Nucleotide-binding</keyword>
<dbReference type="InterPro" id="IPR000719">
    <property type="entry name" value="Prot_kinase_dom"/>
</dbReference>
<dbReference type="PANTHER" id="PTHR24356">
    <property type="entry name" value="SERINE/THREONINE-PROTEIN KINASE"/>
    <property type="match status" value="1"/>
</dbReference>
<dbReference type="CDD" id="cd00180">
    <property type="entry name" value="PKc"/>
    <property type="match status" value="1"/>
</dbReference>
<comment type="caution">
    <text evidence="10">The sequence shown here is derived from an EMBL/GenBank/DDBJ whole genome shotgun (WGS) entry which is preliminary data.</text>
</comment>
<accession>A0A5J4WVK4</accession>
<dbReference type="OrthoDB" id="3260955at2759"/>
<evidence type="ECO:0000256" key="7">
    <source>
        <dbReference type="ARBA" id="ARBA00047899"/>
    </source>
</evidence>
<evidence type="ECO:0000313" key="11">
    <source>
        <dbReference type="Proteomes" id="UP000324800"/>
    </source>
</evidence>
<dbReference type="PANTHER" id="PTHR24356:SF1">
    <property type="entry name" value="SERINE_THREONINE-PROTEIN KINASE GREATWALL"/>
    <property type="match status" value="1"/>
</dbReference>
<sequence length="136" mass="15331">MTSKRNASAPRTLADSKIIKEFSRGAFGRILVVNEKRTNKQKAIKVLAYIEDEDKQVAEEEVLMLSYKYALQVLTGLSFIHSLKIIHRDLKPENILIDDNGNAKIADFGLARRMERPSYFTTAETKACGSPEQLNS</sequence>
<dbReference type="Gene3D" id="3.30.200.20">
    <property type="entry name" value="Phosphorylase Kinase, domain 1"/>
    <property type="match status" value="1"/>
</dbReference>
<dbReference type="GO" id="GO:0005524">
    <property type="term" value="F:ATP binding"/>
    <property type="evidence" value="ECO:0007669"/>
    <property type="project" value="UniProtKB-KW"/>
</dbReference>
<dbReference type="PROSITE" id="PS00108">
    <property type="entry name" value="PROTEIN_KINASE_ST"/>
    <property type="match status" value="1"/>
</dbReference>
<keyword evidence="5" id="KW-0418">Kinase</keyword>
<keyword evidence="3" id="KW-0808">Transferase</keyword>
<evidence type="ECO:0000256" key="6">
    <source>
        <dbReference type="ARBA" id="ARBA00022840"/>
    </source>
</evidence>
<dbReference type="Proteomes" id="UP000324800">
    <property type="component" value="Unassembled WGS sequence"/>
</dbReference>
<name>A0A5J4WVK4_9EUKA</name>
<evidence type="ECO:0000256" key="4">
    <source>
        <dbReference type="ARBA" id="ARBA00022741"/>
    </source>
</evidence>
<keyword evidence="6" id="KW-0067">ATP-binding</keyword>
<evidence type="ECO:0000256" key="8">
    <source>
        <dbReference type="ARBA" id="ARBA00048679"/>
    </source>
</evidence>
<organism evidence="10 11">
    <name type="scientific">Streblomastix strix</name>
    <dbReference type="NCBI Taxonomy" id="222440"/>
    <lineage>
        <taxon>Eukaryota</taxon>
        <taxon>Metamonada</taxon>
        <taxon>Preaxostyla</taxon>
        <taxon>Oxymonadida</taxon>
        <taxon>Streblomastigidae</taxon>
        <taxon>Streblomastix</taxon>
    </lineage>
</organism>
<feature type="domain" description="Protein kinase" evidence="9">
    <location>
        <begin position="1"/>
        <end position="136"/>
    </location>
</feature>
<dbReference type="InterPro" id="IPR008271">
    <property type="entry name" value="Ser/Thr_kinase_AS"/>
</dbReference>
<evidence type="ECO:0000259" key="9">
    <source>
        <dbReference type="PROSITE" id="PS50011"/>
    </source>
</evidence>
<evidence type="ECO:0000256" key="2">
    <source>
        <dbReference type="ARBA" id="ARBA00022527"/>
    </source>
</evidence>
<dbReference type="GO" id="GO:0004674">
    <property type="term" value="F:protein serine/threonine kinase activity"/>
    <property type="evidence" value="ECO:0007669"/>
    <property type="project" value="UniProtKB-KW"/>
</dbReference>
<gene>
    <name evidence="10" type="ORF">EZS28_006079</name>
</gene>
<keyword evidence="2" id="KW-0723">Serine/threonine-protein kinase</keyword>
<dbReference type="AlphaFoldDB" id="A0A5J4WVK4"/>
<dbReference type="Pfam" id="PF00069">
    <property type="entry name" value="Pkinase"/>
    <property type="match status" value="1"/>
</dbReference>
<dbReference type="EC" id="2.7.11.1" evidence="1"/>
<dbReference type="InterPro" id="IPR011009">
    <property type="entry name" value="Kinase-like_dom_sf"/>
</dbReference>
<proteinExistence type="predicted"/>
<dbReference type="PROSITE" id="PS50011">
    <property type="entry name" value="PROTEIN_KINASE_DOM"/>
    <property type="match status" value="1"/>
</dbReference>
<evidence type="ECO:0000256" key="1">
    <source>
        <dbReference type="ARBA" id="ARBA00012513"/>
    </source>
</evidence>
<dbReference type="GO" id="GO:0035556">
    <property type="term" value="P:intracellular signal transduction"/>
    <property type="evidence" value="ECO:0007669"/>
    <property type="project" value="TreeGrafter"/>
</dbReference>
<reference evidence="10 11" key="1">
    <citation type="submission" date="2019-03" db="EMBL/GenBank/DDBJ databases">
        <title>Single cell metagenomics reveals metabolic interactions within the superorganism composed of flagellate Streblomastix strix and complex community of Bacteroidetes bacteria on its surface.</title>
        <authorList>
            <person name="Treitli S.C."/>
            <person name="Kolisko M."/>
            <person name="Husnik F."/>
            <person name="Keeling P."/>
            <person name="Hampl V."/>
        </authorList>
    </citation>
    <scope>NUCLEOTIDE SEQUENCE [LARGE SCALE GENOMIC DNA]</scope>
    <source>
        <strain evidence="10">ST1C</strain>
    </source>
</reference>
<dbReference type="EMBL" id="SNRW01000966">
    <property type="protein sequence ID" value="KAA6398395.1"/>
    <property type="molecule type" value="Genomic_DNA"/>
</dbReference>
<dbReference type="InterPro" id="IPR050236">
    <property type="entry name" value="Ser_Thr_kinase_AGC"/>
</dbReference>
<dbReference type="SUPFAM" id="SSF56112">
    <property type="entry name" value="Protein kinase-like (PK-like)"/>
    <property type="match status" value="1"/>
</dbReference>
<protein>
    <recommendedName>
        <fullName evidence="1">non-specific serine/threonine protein kinase</fullName>
        <ecNumber evidence="1">2.7.11.1</ecNumber>
    </recommendedName>
</protein>
<evidence type="ECO:0000256" key="5">
    <source>
        <dbReference type="ARBA" id="ARBA00022777"/>
    </source>
</evidence>
<evidence type="ECO:0000313" key="10">
    <source>
        <dbReference type="EMBL" id="KAA6398395.1"/>
    </source>
</evidence>
<dbReference type="SMART" id="SM00220">
    <property type="entry name" value="S_TKc"/>
    <property type="match status" value="1"/>
</dbReference>
<dbReference type="Gene3D" id="1.10.510.10">
    <property type="entry name" value="Transferase(Phosphotransferase) domain 1"/>
    <property type="match status" value="1"/>
</dbReference>